<dbReference type="EMBL" id="KN714777">
    <property type="protein sequence ID" value="KUI61462.1"/>
    <property type="molecule type" value="Genomic_DNA"/>
</dbReference>
<organism evidence="2 3">
    <name type="scientific">Cytospora mali</name>
    <name type="common">Apple Valsa canker fungus</name>
    <name type="synonym">Valsa mali</name>
    <dbReference type="NCBI Taxonomy" id="578113"/>
    <lineage>
        <taxon>Eukaryota</taxon>
        <taxon>Fungi</taxon>
        <taxon>Dikarya</taxon>
        <taxon>Ascomycota</taxon>
        <taxon>Pezizomycotina</taxon>
        <taxon>Sordariomycetes</taxon>
        <taxon>Sordariomycetidae</taxon>
        <taxon>Diaporthales</taxon>
        <taxon>Cytosporaceae</taxon>
        <taxon>Cytospora</taxon>
    </lineage>
</organism>
<feature type="chain" id="PRO_5008266352" description="Cell wall protein phiA" evidence="1">
    <location>
        <begin position="17"/>
        <end position="202"/>
    </location>
</feature>
<evidence type="ECO:0000313" key="2">
    <source>
        <dbReference type="EMBL" id="KUI61462.1"/>
    </source>
</evidence>
<dbReference type="Proteomes" id="UP000078576">
    <property type="component" value="Unassembled WGS sequence"/>
</dbReference>
<sequence>MKFQLLTAAFAATAAAVPALRTRQSNGTTIGDNEPFGLIALRSGSAIHFSSFSAAQNGIQIGLDSQDASCDSTGSAPNDATFYLSNGALYLLTPSNITQELYTDRSGMGQGVLQYSTTPGGYQAGRNSETTGWTIDAAGDLTFDGADFIACPDSIDGAWSAWISAGVTQPGGSTGCVSVVARAIKAVQTPAVCTYSYTPVSA</sequence>
<proteinExistence type="predicted"/>
<reference evidence="3" key="1">
    <citation type="submission" date="2014-12" db="EMBL/GenBank/DDBJ databases">
        <title>Genome Sequence of Valsa Canker Pathogens Uncovers a Specific Adaption of Colonization on Woody Bark.</title>
        <authorList>
            <person name="Yin Z."/>
            <person name="Liu H."/>
            <person name="Gao X."/>
            <person name="Li Z."/>
            <person name="Song N."/>
            <person name="Ke X."/>
            <person name="Dai Q."/>
            <person name="Wu Y."/>
            <person name="Sun Y."/>
            <person name="Xu J.-R."/>
            <person name="Kang Z.K."/>
            <person name="Wang L."/>
            <person name="Huang L."/>
        </authorList>
    </citation>
    <scope>NUCLEOTIDE SEQUENCE [LARGE SCALE GENOMIC DNA]</scope>
    <source>
        <strain evidence="3">SXYL134</strain>
    </source>
</reference>
<evidence type="ECO:0000313" key="3">
    <source>
        <dbReference type="Proteomes" id="UP000078576"/>
    </source>
</evidence>
<name>A0A194VBT2_CYTMA</name>
<accession>A0A194VBT2</accession>
<keyword evidence="3" id="KW-1185">Reference proteome</keyword>
<gene>
    <name evidence="2" type="ORF">VP1G_08621</name>
</gene>
<evidence type="ECO:0000256" key="1">
    <source>
        <dbReference type="SAM" id="SignalP"/>
    </source>
</evidence>
<dbReference type="OrthoDB" id="4093325at2759"/>
<feature type="signal peptide" evidence="1">
    <location>
        <begin position="1"/>
        <end position="16"/>
    </location>
</feature>
<keyword evidence="1" id="KW-0732">Signal</keyword>
<dbReference type="AlphaFoldDB" id="A0A194VBT2"/>
<protein>
    <recommendedName>
        <fullName evidence="4">Cell wall protein phiA</fullName>
    </recommendedName>
</protein>
<evidence type="ECO:0008006" key="4">
    <source>
        <dbReference type="Google" id="ProtNLM"/>
    </source>
</evidence>